<evidence type="ECO:0000313" key="2">
    <source>
        <dbReference type="EMBL" id="MBF4769393.1"/>
    </source>
</evidence>
<dbReference type="InterPro" id="IPR014710">
    <property type="entry name" value="RmlC-like_jellyroll"/>
</dbReference>
<dbReference type="AlphaFoldDB" id="A0A930YJP3"/>
<comment type="caution">
    <text evidence="2">The sequence shown here is derived from an EMBL/GenBank/DDBJ whole genome shotgun (WGS) entry which is preliminary data.</text>
</comment>
<dbReference type="Gene3D" id="2.60.120.10">
    <property type="entry name" value="Jelly Rolls"/>
    <property type="match status" value="1"/>
</dbReference>
<dbReference type="InterPro" id="IPR013096">
    <property type="entry name" value="Cupin_2"/>
</dbReference>
<sequence length="185" mass="21286">MIRYDEADNQPADRPAGSFYAQDLAAAADLNRERQKPHIIKAQDMVVEDCAQGLLTHIANPTLNALDYDIDAYIQELPPDGRSGKHRHMAEEFIFFLEGRGYSLHWDVDIAEMGETFNWKMDDVPKRFEWEAGDWMFIPVNTAHQHFNLDGDEPARFLSATSRVFKWLGVHDLEQLEAAPTYRGY</sequence>
<proteinExistence type="predicted"/>
<dbReference type="Proteomes" id="UP000660668">
    <property type="component" value="Unassembled WGS sequence"/>
</dbReference>
<dbReference type="RefSeq" id="WP_194697539.1">
    <property type="nucleotide sequence ID" value="NZ_JADKPO010000024.1"/>
</dbReference>
<organism evidence="2 3">
    <name type="scientific">Nocardioides agariphilus</name>
    <dbReference type="NCBI Taxonomy" id="433664"/>
    <lineage>
        <taxon>Bacteria</taxon>
        <taxon>Bacillati</taxon>
        <taxon>Actinomycetota</taxon>
        <taxon>Actinomycetes</taxon>
        <taxon>Propionibacteriales</taxon>
        <taxon>Nocardioidaceae</taxon>
        <taxon>Nocardioides</taxon>
    </lineage>
</organism>
<protein>
    <submittedName>
        <fullName evidence="2">Cupin domain-containing protein</fullName>
    </submittedName>
</protein>
<feature type="domain" description="Cupin type-2" evidence="1">
    <location>
        <begin position="74"/>
        <end position="159"/>
    </location>
</feature>
<dbReference type="Pfam" id="PF07883">
    <property type="entry name" value="Cupin_2"/>
    <property type="match status" value="1"/>
</dbReference>
<reference evidence="2" key="1">
    <citation type="submission" date="2020-11" db="EMBL/GenBank/DDBJ databases">
        <title>Nocardioides cynanchi sp. nov., isolated from soil of rhizosphere of Cynanchum wilfordii.</title>
        <authorList>
            <person name="Lee J.-S."/>
            <person name="Suh M.K."/>
            <person name="Kim J.-S."/>
        </authorList>
    </citation>
    <scope>NUCLEOTIDE SEQUENCE</scope>
    <source>
        <strain evidence="2">KCTC 19276</strain>
    </source>
</reference>
<gene>
    <name evidence="2" type="ORF">ISU10_16615</name>
</gene>
<accession>A0A930YJP3</accession>
<dbReference type="SUPFAM" id="SSF51182">
    <property type="entry name" value="RmlC-like cupins"/>
    <property type="match status" value="1"/>
</dbReference>
<evidence type="ECO:0000259" key="1">
    <source>
        <dbReference type="Pfam" id="PF07883"/>
    </source>
</evidence>
<evidence type="ECO:0000313" key="3">
    <source>
        <dbReference type="Proteomes" id="UP000660668"/>
    </source>
</evidence>
<keyword evidence="3" id="KW-1185">Reference proteome</keyword>
<dbReference type="InterPro" id="IPR011051">
    <property type="entry name" value="RmlC_Cupin_sf"/>
</dbReference>
<dbReference type="EMBL" id="JADKPO010000024">
    <property type="protein sequence ID" value="MBF4769393.1"/>
    <property type="molecule type" value="Genomic_DNA"/>
</dbReference>
<name>A0A930YJP3_9ACTN</name>